<dbReference type="InterPro" id="IPR038444">
    <property type="entry name" value="DUF465_sf"/>
</dbReference>
<dbReference type="AlphaFoldDB" id="A0A562NCM7"/>
<dbReference type="RefSeq" id="WP_145399476.1">
    <property type="nucleotide sequence ID" value="NZ_VLKU01000012.1"/>
</dbReference>
<organism evidence="1 2">
    <name type="scientific">Paracoccus sulfuroxidans</name>
    <dbReference type="NCBI Taxonomy" id="384678"/>
    <lineage>
        <taxon>Bacteria</taxon>
        <taxon>Pseudomonadati</taxon>
        <taxon>Pseudomonadota</taxon>
        <taxon>Alphaproteobacteria</taxon>
        <taxon>Rhodobacterales</taxon>
        <taxon>Paracoccaceae</taxon>
        <taxon>Paracoccus</taxon>
    </lineage>
</organism>
<dbReference type="Pfam" id="PF04325">
    <property type="entry name" value="DUF465"/>
    <property type="match status" value="1"/>
</dbReference>
<proteinExistence type="predicted"/>
<dbReference type="EMBL" id="VLKU01000012">
    <property type="protein sequence ID" value="TWI29925.1"/>
    <property type="molecule type" value="Genomic_DNA"/>
</dbReference>
<sequence length="54" mass="6324">MTVESHVLELRRKHQTLSDKIDAAHRSPGMDDITIAQMKKEKMRLKEEIARLTH</sequence>
<evidence type="ECO:0000313" key="2">
    <source>
        <dbReference type="Proteomes" id="UP000316225"/>
    </source>
</evidence>
<comment type="caution">
    <text evidence="1">The sequence shown here is derived from an EMBL/GenBank/DDBJ whole genome shotgun (WGS) entry which is preliminary data.</text>
</comment>
<evidence type="ECO:0000313" key="1">
    <source>
        <dbReference type="EMBL" id="TWI29925.1"/>
    </source>
</evidence>
<accession>A0A562NCM7</accession>
<gene>
    <name evidence="1" type="ORF">IQ24_03397</name>
</gene>
<evidence type="ECO:0008006" key="3">
    <source>
        <dbReference type="Google" id="ProtNLM"/>
    </source>
</evidence>
<dbReference type="InterPro" id="IPR007420">
    <property type="entry name" value="DUF465"/>
</dbReference>
<reference evidence="1 2" key="1">
    <citation type="journal article" date="2015" name="Stand. Genomic Sci.">
        <title>Genomic Encyclopedia of Bacterial and Archaeal Type Strains, Phase III: the genomes of soil and plant-associated and newly described type strains.</title>
        <authorList>
            <person name="Whitman W.B."/>
            <person name="Woyke T."/>
            <person name="Klenk H.P."/>
            <person name="Zhou Y."/>
            <person name="Lilburn T.G."/>
            <person name="Beck B.J."/>
            <person name="De Vos P."/>
            <person name="Vandamme P."/>
            <person name="Eisen J.A."/>
            <person name="Garrity G."/>
            <person name="Hugenholtz P."/>
            <person name="Kyrpides N.C."/>
        </authorList>
    </citation>
    <scope>NUCLEOTIDE SEQUENCE [LARGE SCALE GENOMIC DNA]</scope>
    <source>
        <strain evidence="1 2">CGMCC 1.5364</strain>
    </source>
</reference>
<protein>
    <recommendedName>
        <fullName evidence="3">DUF465 domain-containing protein</fullName>
    </recommendedName>
</protein>
<dbReference type="Gene3D" id="6.10.280.50">
    <property type="match status" value="1"/>
</dbReference>
<dbReference type="OrthoDB" id="7362854at2"/>
<dbReference type="Proteomes" id="UP000316225">
    <property type="component" value="Unassembled WGS sequence"/>
</dbReference>
<keyword evidence="2" id="KW-1185">Reference proteome</keyword>
<name>A0A562NCM7_9RHOB</name>